<reference evidence="7" key="1">
    <citation type="submission" date="2015-04" db="UniProtKB">
        <authorList>
            <consortium name="EnsemblPlants"/>
        </authorList>
    </citation>
    <scope>IDENTIFICATION</scope>
</reference>
<proteinExistence type="inferred from homology"/>
<dbReference type="GO" id="GO:0005524">
    <property type="term" value="F:ATP binding"/>
    <property type="evidence" value="ECO:0007669"/>
    <property type="project" value="UniProtKB-KW"/>
</dbReference>
<dbReference type="Pfam" id="PF00004">
    <property type="entry name" value="AAA"/>
    <property type="match status" value="1"/>
</dbReference>
<dbReference type="InterPro" id="IPR003959">
    <property type="entry name" value="ATPase_AAA_core"/>
</dbReference>
<dbReference type="GO" id="GO:0000502">
    <property type="term" value="C:proteasome complex"/>
    <property type="evidence" value="ECO:0007669"/>
    <property type="project" value="UniProtKB-ARBA"/>
</dbReference>
<evidence type="ECO:0000259" key="6">
    <source>
        <dbReference type="SMART" id="SM00382"/>
    </source>
</evidence>
<dbReference type="SMART" id="SM00382">
    <property type="entry name" value="AAA"/>
    <property type="match status" value="1"/>
</dbReference>
<keyword evidence="8" id="KW-1185">Reference proteome</keyword>
<dbReference type="InterPro" id="IPR003960">
    <property type="entry name" value="ATPase_AAA_CS"/>
</dbReference>
<dbReference type="PROSITE" id="PS00674">
    <property type="entry name" value="AAA"/>
    <property type="match status" value="1"/>
</dbReference>
<sequence length="589" mass="64293">MAMLLRRRLPLARLLRPLQAEAAASTTSSPPPLQNRPAAASPSHALGSRLGFLNGVPGAPGAREASAFTTAGFLAAGAAAALASLPVAYADANEVGVVDSAVSSDAAVKPVNPDAAVSSDVAVGEDLAHKERKRIMELIQSRGMPHGSYPQFDVAVKGQKVVVKFNVPSTCSLSDLIVDLVTHIGLEAEQGGGGSEMLLRAWNSVAARQITLNPHKKTTSNGDDNEDDLCVLIFEPLVGSQYSEVEFIKRGGFSLRELEALTSVLKLVGQKDVKQSSGKGNKSYTTRKGNGQRSKHVPSMEKTISDLEGMGVRVYGFDETSSIPMDGSGTVMWENIAGYEPQKREIEDTILLALQSPEVYDEIARATRCKFETNRPRAVLFEGPPGTGKTSSARVIAKQAGVPLLYVPLEIIMSKYYGESERLLGSVFSLANDLPDGGIIFLDEIDGFEQDRRVVVIAATNRKEDLDPALISRFDSIICFDLPDQQTRAEISAQYAKHLTKSELFQFSLATEDKLLEGARYRWIYWDVRKRYQGYLPASRKTLGIKGDKYQKMIRGSRVFLQSKSMLHVLNNAEDLCRIEQDRNQDSLL</sequence>
<feature type="domain" description="AAA+ ATPase" evidence="6">
    <location>
        <begin position="375"/>
        <end position="484"/>
    </location>
</feature>
<dbReference type="CDD" id="cd19481">
    <property type="entry name" value="RecA-like_protease"/>
    <property type="match status" value="1"/>
</dbReference>
<dbReference type="AlphaFoldDB" id="A0A0D9YY12"/>
<evidence type="ECO:0000256" key="1">
    <source>
        <dbReference type="ARBA" id="ARBA00006914"/>
    </source>
</evidence>
<dbReference type="SUPFAM" id="SSF52540">
    <property type="entry name" value="P-loop containing nucleoside triphosphate hydrolases"/>
    <property type="match status" value="1"/>
</dbReference>
<dbReference type="InterPro" id="IPR027417">
    <property type="entry name" value="P-loop_NTPase"/>
</dbReference>
<evidence type="ECO:0000313" key="7">
    <source>
        <dbReference type="EnsemblPlants" id="OGLUM02G32590.3"/>
    </source>
</evidence>
<accession>A0A0D9YY12</accession>
<feature type="region of interest" description="Disordered" evidence="5">
    <location>
        <begin position="22"/>
        <end position="44"/>
    </location>
</feature>
<feature type="region of interest" description="Disordered" evidence="5">
    <location>
        <begin position="274"/>
        <end position="300"/>
    </location>
</feature>
<dbReference type="Proteomes" id="UP000026961">
    <property type="component" value="Chromosome 2"/>
</dbReference>
<dbReference type="InterPro" id="IPR003593">
    <property type="entry name" value="AAA+_ATPase"/>
</dbReference>
<feature type="compositionally biased region" description="Polar residues" evidence="5">
    <location>
        <begin position="275"/>
        <end position="292"/>
    </location>
</feature>
<protein>
    <recommendedName>
        <fullName evidence="6">AAA+ ATPase domain-containing protein</fullName>
    </recommendedName>
</protein>
<keyword evidence="2 4" id="KW-0547">Nucleotide-binding</keyword>
<dbReference type="Gramene" id="OGLUM02G32590.3">
    <property type="protein sequence ID" value="OGLUM02G32590.3"/>
    <property type="gene ID" value="OGLUM02G32590"/>
</dbReference>
<evidence type="ECO:0000256" key="2">
    <source>
        <dbReference type="ARBA" id="ARBA00022741"/>
    </source>
</evidence>
<name>A0A0D9YY12_9ORYZ</name>
<evidence type="ECO:0000256" key="3">
    <source>
        <dbReference type="ARBA" id="ARBA00022840"/>
    </source>
</evidence>
<evidence type="ECO:0000256" key="4">
    <source>
        <dbReference type="RuleBase" id="RU003651"/>
    </source>
</evidence>
<reference evidence="7" key="2">
    <citation type="submission" date="2018-05" db="EMBL/GenBank/DDBJ databases">
        <title>OgluRS3 (Oryza glumaepatula Reference Sequence Version 3).</title>
        <authorList>
            <person name="Zhang J."/>
            <person name="Kudrna D."/>
            <person name="Lee S."/>
            <person name="Talag J."/>
            <person name="Welchert J."/>
            <person name="Wing R.A."/>
        </authorList>
    </citation>
    <scope>NUCLEOTIDE SEQUENCE [LARGE SCALE GENOMIC DNA]</scope>
</reference>
<comment type="similarity">
    <text evidence="1 4">Belongs to the AAA ATPase family.</text>
</comment>
<dbReference type="PANTHER" id="PTHR23073">
    <property type="entry name" value="26S PROTEASOME REGULATORY SUBUNIT"/>
    <property type="match status" value="1"/>
</dbReference>
<dbReference type="GO" id="GO:0016887">
    <property type="term" value="F:ATP hydrolysis activity"/>
    <property type="evidence" value="ECO:0007669"/>
    <property type="project" value="InterPro"/>
</dbReference>
<organism evidence="7">
    <name type="scientific">Oryza glumipatula</name>
    <dbReference type="NCBI Taxonomy" id="40148"/>
    <lineage>
        <taxon>Eukaryota</taxon>
        <taxon>Viridiplantae</taxon>
        <taxon>Streptophyta</taxon>
        <taxon>Embryophyta</taxon>
        <taxon>Tracheophyta</taxon>
        <taxon>Spermatophyta</taxon>
        <taxon>Magnoliopsida</taxon>
        <taxon>Liliopsida</taxon>
        <taxon>Poales</taxon>
        <taxon>Poaceae</taxon>
        <taxon>BOP clade</taxon>
        <taxon>Oryzoideae</taxon>
        <taxon>Oryzeae</taxon>
        <taxon>Oryzinae</taxon>
        <taxon>Oryza</taxon>
    </lineage>
</organism>
<keyword evidence="3 4" id="KW-0067">ATP-binding</keyword>
<dbReference type="InterPro" id="IPR050221">
    <property type="entry name" value="26S_Proteasome_ATPase"/>
</dbReference>
<dbReference type="EnsemblPlants" id="OGLUM02G32590.3">
    <property type="protein sequence ID" value="OGLUM02G32590.3"/>
    <property type="gene ID" value="OGLUM02G32590"/>
</dbReference>
<dbReference type="Gene3D" id="3.40.50.300">
    <property type="entry name" value="P-loop containing nucleotide triphosphate hydrolases"/>
    <property type="match status" value="1"/>
</dbReference>
<evidence type="ECO:0000256" key="5">
    <source>
        <dbReference type="SAM" id="MobiDB-lite"/>
    </source>
</evidence>
<evidence type="ECO:0000313" key="8">
    <source>
        <dbReference type="Proteomes" id="UP000026961"/>
    </source>
</evidence>